<feature type="domain" description="N-acetyltransferase" evidence="3">
    <location>
        <begin position="175"/>
        <end position="308"/>
    </location>
</feature>
<gene>
    <name evidence="4" type="ORF">Airi02_065910</name>
</gene>
<name>A0A9W6SAG0_9ACTN</name>
<evidence type="ECO:0000256" key="2">
    <source>
        <dbReference type="ARBA" id="ARBA00023315"/>
    </source>
</evidence>
<evidence type="ECO:0000259" key="3">
    <source>
        <dbReference type="PROSITE" id="PS51186"/>
    </source>
</evidence>
<feature type="domain" description="N-acetyltransferase" evidence="3">
    <location>
        <begin position="5"/>
        <end position="145"/>
    </location>
</feature>
<keyword evidence="2" id="KW-0012">Acyltransferase</keyword>
<dbReference type="Gene3D" id="3.40.630.30">
    <property type="match status" value="1"/>
</dbReference>
<evidence type="ECO:0000256" key="1">
    <source>
        <dbReference type="ARBA" id="ARBA00022679"/>
    </source>
</evidence>
<evidence type="ECO:0000313" key="5">
    <source>
        <dbReference type="Proteomes" id="UP001165074"/>
    </source>
</evidence>
<sequence>MPDRIDGRSVSLDDARRMFEVEASCLRLAAPGEPARPAEEIHAWFRHPPAWERRELWLTDGAAAWLSCRDDGNGTAHVMVAPGRRGAGLGSSLLASVVARARSAGITTLLGMCDDDASVRFMRGRGARPGRSLVRQVLDLRQTRRPEPSAGDLTVASWWREAPESLLTSYATAHNAINDAPGDEAELWEWTAERVRESERAVAARGLEMPVTVLLDGDRVVAFTELRLSPAAGAVAWTGETAVVPDRRGRGVAKRLKAASLRELSARRPDVRLVTTTNEATNEPMLAVNRAAGFVPVATRTQVRLDLV</sequence>
<keyword evidence="5" id="KW-1185">Reference proteome</keyword>
<dbReference type="CDD" id="cd04301">
    <property type="entry name" value="NAT_SF"/>
    <property type="match status" value="2"/>
</dbReference>
<dbReference type="InterPro" id="IPR016181">
    <property type="entry name" value="Acyl_CoA_acyltransferase"/>
</dbReference>
<dbReference type="Pfam" id="PF00583">
    <property type="entry name" value="Acetyltransf_1"/>
    <property type="match status" value="2"/>
</dbReference>
<dbReference type="EMBL" id="BSTK01000011">
    <property type="protein sequence ID" value="GLY88662.1"/>
    <property type="molecule type" value="Genomic_DNA"/>
</dbReference>
<dbReference type="GO" id="GO:0016747">
    <property type="term" value="F:acyltransferase activity, transferring groups other than amino-acyl groups"/>
    <property type="evidence" value="ECO:0007669"/>
    <property type="project" value="InterPro"/>
</dbReference>
<comment type="caution">
    <text evidence="4">The sequence shown here is derived from an EMBL/GenBank/DDBJ whole genome shotgun (WGS) entry which is preliminary data.</text>
</comment>
<keyword evidence="1" id="KW-0808">Transferase</keyword>
<reference evidence="4" key="1">
    <citation type="submission" date="2023-03" db="EMBL/GenBank/DDBJ databases">
        <title>Actinoallomurus iriomotensis NBRC 103684.</title>
        <authorList>
            <person name="Ichikawa N."/>
            <person name="Sato H."/>
            <person name="Tonouchi N."/>
        </authorList>
    </citation>
    <scope>NUCLEOTIDE SEQUENCE</scope>
    <source>
        <strain evidence="4">NBRC 103684</strain>
    </source>
</reference>
<proteinExistence type="predicted"/>
<dbReference type="InterPro" id="IPR050832">
    <property type="entry name" value="Bact_Acetyltransf"/>
</dbReference>
<evidence type="ECO:0000313" key="4">
    <source>
        <dbReference type="EMBL" id="GLY88662.1"/>
    </source>
</evidence>
<dbReference type="PROSITE" id="PS51186">
    <property type="entry name" value="GNAT"/>
    <property type="match status" value="2"/>
</dbReference>
<dbReference type="PANTHER" id="PTHR43877">
    <property type="entry name" value="AMINOALKYLPHOSPHONATE N-ACETYLTRANSFERASE-RELATED-RELATED"/>
    <property type="match status" value="1"/>
</dbReference>
<dbReference type="SUPFAM" id="SSF55729">
    <property type="entry name" value="Acyl-CoA N-acyltransferases (Nat)"/>
    <property type="match status" value="2"/>
</dbReference>
<dbReference type="RefSeq" id="WP_285578470.1">
    <property type="nucleotide sequence ID" value="NZ_BSTK01000011.1"/>
</dbReference>
<dbReference type="Proteomes" id="UP001165074">
    <property type="component" value="Unassembled WGS sequence"/>
</dbReference>
<dbReference type="AlphaFoldDB" id="A0A9W6SAG0"/>
<organism evidence="4 5">
    <name type="scientific">Actinoallomurus iriomotensis</name>
    <dbReference type="NCBI Taxonomy" id="478107"/>
    <lineage>
        <taxon>Bacteria</taxon>
        <taxon>Bacillati</taxon>
        <taxon>Actinomycetota</taxon>
        <taxon>Actinomycetes</taxon>
        <taxon>Streptosporangiales</taxon>
        <taxon>Thermomonosporaceae</taxon>
        <taxon>Actinoallomurus</taxon>
    </lineage>
</organism>
<protein>
    <recommendedName>
        <fullName evidence="3">N-acetyltransferase domain-containing protein</fullName>
    </recommendedName>
</protein>
<dbReference type="InterPro" id="IPR000182">
    <property type="entry name" value="GNAT_dom"/>
</dbReference>
<accession>A0A9W6SAG0</accession>